<proteinExistence type="predicted"/>
<keyword evidence="4" id="KW-1185">Reference proteome</keyword>
<reference evidence="3 4" key="1">
    <citation type="submission" date="2019-03" db="EMBL/GenBank/DDBJ databases">
        <title>Roseomonas sp. a novel Roseomonas species isolated from Sea whip Gorgonian.</title>
        <authorList>
            <person name="Li F."/>
            <person name="Pan X."/>
            <person name="Huang S."/>
            <person name="Li Z."/>
            <person name="Meng B."/>
        </authorList>
    </citation>
    <scope>NUCLEOTIDE SEQUENCE [LARGE SCALE GENOMIC DNA]</scope>
    <source>
        <strain evidence="3 4">M0104</strain>
    </source>
</reference>
<evidence type="ECO:0000313" key="3">
    <source>
        <dbReference type="EMBL" id="MXP65534.1"/>
    </source>
</evidence>
<organism evidence="3 4">
    <name type="scientific">Teichococcus coralli</name>
    <dbReference type="NCBI Taxonomy" id="2545983"/>
    <lineage>
        <taxon>Bacteria</taxon>
        <taxon>Pseudomonadati</taxon>
        <taxon>Pseudomonadota</taxon>
        <taxon>Alphaproteobacteria</taxon>
        <taxon>Acetobacterales</taxon>
        <taxon>Roseomonadaceae</taxon>
        <taxon>Roseomonas</taxon>
    </lineage>
</organism>
<keyword evidence="1" id="KW-0520">NAD</keyword>
<dbReference type="InterPro" id="IPR036291">
    <property type="entry name" value="NAD(P)-bd_dom_sf"/>
</dbReference>
<dbReference type="AlphaFoldDB" id="A0A845BHJ5"/>
<dbReference type="PRINTS" id="PR01713">
    <property type="entry name" value="NUCEPIMERASE"/>
</dbReference>
<name>A0A845BHJ5_9PROT</name>
<dbReference type="EMBL" id="SNVJ01000023">
    <property type="protein sequence ID" value="MXP65534.1"/>
    <property type="molecule type" value="Genomic_DNA"/>
</dbReference>
<dbReference type="RefSeq" id="WP_160938943.1">
    <property type="nucleotide sequence ID" value="NZ_SNVJ01000023.1"/>
</dbReference>
<dbReference type="Proteomes" id="UP000460715">
    <property type="component" value="Unassembled WGS sequence"/>
</dbReference>
<gene>
    <name evidence="3" type="ORF">E0493_19485</name>
</gene>
<dbReference type="InterPro" id="IPR001509">
    <property type="entry name" value="Epimerase_deHydtase"/>
</dbReference>
<evidence type="ECO:0000259" key="2">
    <source>
        <dbReference type="Pfam" id="PF01370"/>
    </source>
</evidence>
<dbReference type="PANTHER" id="PTHR43574">
    <property type="entry name" value="EPIMERASE-RELATED"/>
    <property type="match status" value="1"/>
</dbReference>
<evidence type="ECO:0000256" key="1">
    <source>
        <dbReference type="ARBA" id="ARBA00023027"/>
    </source>
</evidence>
<dbReference type="OrthoDB" id="9801785at2"/>
<accession>A0A845BHJ5</accession>
<sequence length="335" mass="37296">MERILVTGAAGFIGHAVCAQLLRDGFTVFGLDNFTPYYDVRLKQARLQQLEGRAGFRFGRIDLADAAAAREAFAAFRPDAVVHLAAQAGVRYSLENPAAYTAANVDGFLSVLEACRAHPVQHLVYASSSSVYGANTKVPFSEKDPVDRPVSLYAATKRANELMAQTYSHLFRIPASGLRFFTVYGPWGRPDMAYYKFTNAIFAGQPIDLYNHGRMARDFTYVDEVVEAIRRLTLQPPADRVAGEEPGRIDPGVPHRVFNIGNHTPVELERFIAVLEAAIGRKAERRLLPMQPGDVERTYADVEALRRAVDFAPRTSIEDGLARFVTWYRTFHKPG</sequence>
<comment type="caution">
    <text evidence="3">The sequence shown here is derived from an EMBL/GenBank/DDBJ whole genome shotgun (WGS) entry which is preliminary data.</text>
</comment>
<dbReference type="Pfam" id="PF01370">
    <property type="entry name" value="Epimerase"/>
    <property type="match status" value="1"/>
</dbReference>
<dbReference type="Gene3D" id="3.40.50.720">
    <property type="entry name" value="NAD(P)-binding Rossmann-like Domain"/>
    <property type="match status" value="1"/>
</dbReference>
<protein>
    <submittedName>
        <fullName evidence="3">NAD-dependent epimerase/dehydratase family protein</fullName>
    </submittedName>
</protein>
<evidence type="ECO:0000313" key="4">
    <source>
        <dbReference type="Proteomes" id="UP000460715"/>
    </source>
</evidence>
<feature type="domain" description="NAD-dependent epimerase/dehydratase" evidence="2">
    <location>
        <begin position="4"/>
        <end position="236"/>
    </location>
</feature>
<dbReference type="SUPFAM" id="SSF51735">
    <property type="entry name" value="NAD(P)-binding Rossmann-fold domains"/>
    <property type="match status" value="1"/>
</dbReference>